<evidence type="ECO:0000313" key="3">
    <source>
        <dbReference type="EMBL" id="MCP2165016.1"/>
    </source>
</evidence>
<gene>
    <name evidence="3" type="ORF">LX83_001865</name>
</gene>
<feature type="transmembrane region" description="Helical" evidence="2">
    <location>
        <begin position="921"/>
        <end position="946"/>
    </location>
</feature>
<dbReference type="Gene3D" id="3.30.2090.10">
    <property type="entry name" value="Multidrug efflux transporter AcrB TolC docking domain, DN and DC subdomains"/>
    <property type="match status" value="2"/>
</dbReference>
<dbReference type="AlphaFoldDB" id="A0AAE3GB55"/>
<protein>
    <submittedName>
        <fullName evidence="3">Hydrophobic/amphiphilic exporter-1, HAE1 family</fullName>
    </submittedName>
</protein>
<dbReference type="InterPro" id="IPR027463">
    <property type="entry name" value="AcrB_DN_DC_subdom"/>
</dbReference>
<feature type="transmembrane region" description="Helical" evidence="2">
    <location>
        <begin position="895"/>
        <end position="915"/>
    </location>
</feature>
<comment type="caution">
    <text evidence="3">The sequence shown here is derived from an EMBL/GenBank/DDBJ whole genome shotgun (WGS) entry which is preliminary data.</text>
</comment>
<proteinExistence type="predicted"/>
<feature type="transmembrane region" description="Helical" evidence="2">
    <location>
        <begin position="541"/>
        <end position="558"/>
    </location>
</feature>
<feature type="transmembrane region" description="Helical" evidence="2">
    <location>
        <begin position="1000"/>
        <end position="1025"/>
    </location>
</feature>
<dbReference type="Proteomes" id="UP001206128">
    <property type="component" value="Unassembled WGS sequence"/>
</dbReference>
<name>A0AAE3GB55_9PSEU</name>
<dbReference type="SUPFAM" id="SSF82866">
    <property type="entry name" value="Multidrug efflux transporter AcrB transmembrane domain"/>
    <property type="match status" value="2"/>
</dbReference>
<dbReference type="PANTHER" id="PTHR32063:SF0">
    <property type="entry name" value="SWARMING MOTILITY PROTEIN SWRC"/>
    <property type="match status" value="1"/>
</dbReference>
<dbReference type="EMBL" id="JAMTCK010000004">
    <property type="protein sequence ID" value="MCP2165016.1"/>
    <property type="molecule type" value="Genomic_DNA"/>
</dbReference>
<keyword evidence="2" id="KW-0812">Transmembrane</keyword>
<feature type="transmembrane region" description="Helical" evidence="2">
    <location>
        <begin position="441"/>
        <end position="461"/>
    </location>
</feature>
<sequence>MTALARLSLANRALIALVAVVATAFGVYAIPSLKQQLLPSLEFPAAAVVAPYQGASAEVVEQQVSRPIEEALRGVAGLTTVSSTSQDSMATVQASFDFGTATDDVVGKMQRAVDRIKSQLPDGVEPTVVAGSTDDLPAVTLAATSDGDPQQLADRLDRVLVPALQEIDGVREASITGARTQTVTITVDNAALARAGLSAASVTSALQASGRPLPAGSVTQGTQSLTVQVGDRLTSVDQLRDLYLTPTATGTTAPGGRTGAPAAVRLGDVATIEPTTAAQTSITRTDGKDSLGVSITVTPDGNAVDVSHAVRDKLPDLAAALGEGAKLTVVFDQAPFVEQSIEGLTTEGLLGLVFAVLVILVFLFSVRSTLVTAVSIPLSVVIALIVLWAGDYSLNLLTLGALTIAVGRVVDDSIVVLENIKRHLGYGEDKRHAIITGVREVAGAVTASTLTTVAVFLPIAAVGGMVGELFAPFAITVTVALLASLLVALTVIPVLSYWFLKPPAPGADLAAVRAQAEERELRSPLQRAYIPVLRFVTRRRAVTLVLAAGVLAGTLALVPRLETNFIDQTGQNTLSLSQELPVGTSLATTDEAAKKVEAVLADTDGVQTYQVTVGSGGGMFAGFGGGGGSAAKANYSVTLTDDADAAEVERVLRERTATLTDAGTITIGAGGGGAGFNSDQIQVIVSAADDAELRTAADTVQRAMGEITGLTDVTSDLSVSAPRLGVRVDQQAAARHGLTEATVGQLVSQAFRGATVTQLTTNGVEQDVVLRTGTAPTTPDELRALQLPTAAGPIRLDAVAEVSQVDGPVQIRRTDGERSVTVSGKASAQNIGGLTTELQRKLDGLQLPGSASYKLGGVSANQQDAFADLGLALLVAIAIVFVIMVATFRSLVQPLILLVSIPFAATGAIGLLLLTGTPLGVPALIGMLMLVGIVVTNAIVLIDLVNQYRADGMSVREAVIEGGRRRLRPILMTAAATICALVPMSLGLTGGGGFISQPLAVVVIGGLISSTLLTLLLVPALYTIVENTKERMRRRRQRRHGNVSDVDSEVDRVPELAGAPE</sequence>
<feature type="transmembrane region" description="Helical" evidence="2">
    <location>
        <begin position="473"/>
        <end position="500"/>
    </location>
</feature>
<reference evidence="3" key="1">
    <citation type="submission" date="2022-06" db="EMBL/GenBank/DDBJ databases">
        <title>Genomic Encyclopedia of Archaeal and Bacterial Type Strains, Phase II (KMG-II): from individual species to whole genera.</title>
        <authorList>
            <person name="Goeker M."/>
        </authorList>
    </citation>
    <scope>NUCLEOTIDE SEQUENCE</scope>
    <source>
        <strain evidence="3">DSM 43935</strain>
    </source>
</reference>
<dbReference type="Gene3D" id="1.20.1640.10">
    <property type="entry name" value="Multidrug efflux transporter AcrB transmembrane domain"/>
    <property type="match status" value="2"/>
</dbReference>
<keyword evidence="2" id="KW-1133">Transmembrane helix</keyword>
<dbReference type="GO" id="GO:0042910">
    <property type="term" value="F:xenobiotic transmembrane transporter activity"/>
    <property type="evidence" value="ECO:0007669"/>
    <property type="project" value="TreeGrafter"/>
</dbReference>
<dbReference type="RefSeq" id="WP_253769430.1">
    <property type="nucleotide sequence ID" value="NZ_JAMTCK010000004.1"/>
</dbReference>
<dbReference type="SUPFAM" id="SSF82714">
    <property type="entry name" value="Multidrug efflux transporter AcrB TolC docking domain, DN and DC subdomains"/>
    <property type="match status" value="2"/>
</dbReference>
<feature type="transmembrane region" description="Helical" evidence="2">
    <location>
        <begin position="373"/>
        <end position="390"/>
    </location>
</feature>
<dbReference type="SUPFAM" id="SSF82693">
    <property type="entry name" value="Multidrug efflux transporter AcrB pore domain, PN1, PN2, PC1 and PC2 subdomains"/>
    <property type="match status" value="3"/>
</dbReference>
<dbReference type="Gene3D" id="3.30.70.1440">
    <property type="entry name" value="Multidrug efflux transporter AcrB pore domain"/>
    <property type="match status" value="1"/>
</dbReference>
<feature type="transmembrane region" description="Helical" evidence="2">
    <location>
        <begin position="348"/>
        <end position="366"/>
    </location>
</feature>
<accession>A0AAE3GB55</accession>
<feature type="transmembrane region" description="Helical" evidence="2">
    <location>
        <begin position="967"/>
        <end position="988"/>
    </location>
</feature>
<feature type="transmembrane region" description="Helical" evidence="2">
    <location>
        <begin position="396"/>
        <end position="420"/>
    </location>
</feature>
<organism evidence="3 4">
    <name type="scientific">Goodfellowiella coeruleoviolacea</name>
    <dbReference type="NCBI Taxonomy" id="334858"/>
    <lineage>
        <taxon>Bacteria</taxon>
        <taxon>Bacillati</taxon>
        <taxon>Actinomycetota</taxon>
        <taxon>Actinomycetes</taxon>
        <taxon>Pseudonocardiales</taxon>
        <taxon>Pseudonocardiaceae</taxon>
        <taxon>Goodfellowiella</taxon>
    </lineage>
</organism>
<evidence type="ECO:0000256" key="2">
    <source>
        <dbReference type="SAM" id="Phobius"/>
    </source>
</evidence>
<evidence type="ECO:0000256" key="1">
    <source>
        <dbReference type="SAM" id="MobiDB-lite"/>
    </source>
</evidence>
<dbReference type="Gene3D" id="3.30.70.1320">
    <property type="entry name" value="Multidrug efflux transporter AcrB pore domain like"/>
    <property type="match status" value="1"/>
</dbReference>
<evidence type="ECO:0000313" key="4">
    <source>
        <dbReference type="Proteomes" id="UP001206128"/>
    </source>
</evidence>
<dbReference type="PRINTS" id="PR00702">
    <property type="entry name" value="ACRIFLAVINRP"/>
</dbReference>
<dbReference type="PANTHER" id="PTHR32063">
    <property type="match status" value="1"/>
</dbReference>
<dbReference type="InterPro" id="IPR001036">
    <property type="entry name" value="Acrflvin-R"/>
</dbReference>
<feature type="transmembrane region" description="Helical" evidence="2">
    <location>
        <begin position="869"/>
        <end position="888"/>
    </location>
</feature>
<dbReference type="Gene3D" id="3.30.70.1430">
    <property type="entry name" value="Multidrug efflux transporter AcrB pore domain"/>
    <property type="match status" value="2"/>
</dbReference>
<dbReference type="Pfam" id="PF00873">
    <property type="entry name" value="ACR_tran"/>
    <property type="match status" value="1"/>
</dbReference>
<dbReference type="GO" id="GO:0005886">
    <property type="term" value="C:plasma membrane"/>
    <property type="evidence" value="ECO:0007669"/>
    <property type="project" value="TreeGrafter"/>
</dbReference>
<keyword evidence="4" id="KW-1185">Reference proteome</keyword>
<feature type="region of interest" description="Disordered" evidence="1">
    <location>
        <begin position="1033"/>
        <end position="1061"/>
    </location>
</feature>
<keyword evidence="2" id="KW-0472">Membrane</keyword>